<evidence type="ECO:0000313" key="1">
    <source>
        <dbReference type="EMBL" id="EJT45309.1"/>
    </source>
</evidence>
<dbReference type="AlphaFoldDB" id="J6ELX4"/>
<sequence length="335" mass="36666">MLQEESGLYPFVNELRNAQGDRAVLFGDLGLALDLGKLALAPLHTPLPAWATPDNDADLSDAAGSFVQHYVRQLTWSTCSLFEADMKRLRCRYPAPKITVLIEEAQKHPELPVYLRYFGTTGMSTPGDRAHDDEHGGKDTFWTNLLCETGKTADVFGLNGRDYRGRTDLHATERALISSVAPLCGNSARGGYHQEPDLAVNDKIVLPPFDDPTAPTTLQALSHINSSVEAHLHDAKTYWEDARGATAMSEAAFQSTLEAARVPHLVGGGVTHIRVAKDVPNEEHRNDDRRLAYFGAHAGPGPTLSRTVVRALLDEGPHGQDLDAERQGFGAFFNY</sequence>
<dbReference type="HOGENOM" id="CLU_071674_0_0_1"/>
<organism evidence="1 2">
    <name type="scientific">Trichosporon asahii var. asahii (strain ATCC 90039 / CBS 2479 / JCM 2466 / KCTC 7840 / NBRC 103889/ NCYC 2677 / UAMH 7654)</name>
    <name type="common">Yeast</name>
    <dbReference type="NCBI Taxonomy" id="1186058"/>
    <lineage>
        <taxon>Eukaryota</taxon>
        <taxon>Fungi</taxon>
        <taxon>Dikarya</taxon>
        <taxon>Basidiomycota</taxon>
        <taxon>Agaricomycotina</taxon>
        <taxon>Tremellomycetes</taxon>
        <taxon>Trichosporonales</taxon>
        <taxon>Trichosporonaceae</taxon>
        <taxon>Trichosporon</taxon>
    </lineage>
</organism>
<dbReference type="KEGG" id="tasa:A1Q1_06206"/>
<accession>J6ELX4</accession>
<dbReference type="GeneID" id="25989718"/>
<comment type="caution">
    <text evidence="1">The sequence shown here is derived from an EMBL/GenBank/DDBJ whole genome shotgun (WGS) entry which is preliminary data.</text>
</comment>
<dbReference type="VEuPathDB" id="FungiDB:A1Q1_06206"/>
<dbReference type="EMBL" id="ALBS01000328">
    <property type="protein sequence ID" value="EJT45309.1"/>
    <property type="molecule type" value="Genomic_DNA"/>
</dbReference>
<dbReference type="OrthoDB" id="10686949at2759"/>
<proteinExistence type="predicted"/>
<evidence type="ECO:0000313" key="2">
    <source>
        <dbReference type="Proteomes" id="UP000002748"/>
    </source>
</evidence>
<dbReference type="Proteomes" id="UP000002748">
    <property type="component" value="Unassembled WGS sequence"/>
</dbReference>
<dbReference type="RefSeq" id="XP_014176890.1">
    <property type="nucleotide sequence ID" value="XM_014321415.1"/>
</dbReference>
<protein>
    <submittedName>
        <fullName evidence="1">Uncharacterized protein</fullName>
    </submittedName>
</protein>
<gene>
    <name evidence="1" type="ORF">A1Q1_06206</name>
</gene>
<name>J6ELX4_TRIAS</name>
<reference evidence="1 2" key="1">
    <citation type="journal article" date="2012" name="Eukaryot. Cell">
        <title>Draft genome sequence of CBS 2479, the standard type strain of Trichosporon asahii.</title>
        <authorList>
            <person name="Yang R.Y."/>
            <person name="Li H.T."/>
            <person name="Zhu H."/>
            <person name="Zhou G.P."/>
            <person name="Wang M."/>
            <person name="Wang L."/>
        </authorList>
    </citation>
    <scope>NUCLEOTIDE SEQUENCE [LARGE SCALE GENOMIC DNA]</scope>
    <source>
        <strain evidence="2">ATCC 90039 / CBS 2479 / JCM 2466 / KCTC 7840 / NCYC 2677 / UAMH 7654</strain>
    </source>
</reference>